<feature type="compositionally biased region" description="Basic and acidic residues" evidence="1">
    <location>
        <begin position="699"/>
        <end position="780"/>
    </location>
</feature>
<feature type="compositionally biased region" description="Basic and acidic residues" evidence="1">
    <location>
        <begin position="498"/>
        <end position="516"/>
    </location>
</feature>
<feature type="compositionally biased region" description="Basic and acidic residues" evidence="1">
    <location>
        <begin position="161"/>
        <end position="191"/>
    </location>
</feature>
<feature type="compositionally biased region" description="Polar residues" evidence="1">
    <location>
        <begin position="917"/>
        <end position="929"/>
    </location>
</feature>
<feature type="compositionally biased region" description="Basic and acidic residues" evidence="1">
    <location>
        <begin position="794"/>
        <end position="826"/>
    </location>
</feature>
<feature type="compositionally biased region" description="Basic and acidic residues" evidence="1">
    <location>
        <begin position="954"/>
        <end position="963"/>
    </location>
</feature>
<feature type="region of interest" description="Disordered" evidence="1">
    <location>
        <begin position="1"/>
        <end position="71"/>
    </location>
</feature>
<name>A0A9N9TCR9_PHYSR</name>
<feature type="compositionally biased region" description="Basic and acidic residues" evidence="1">
    <location>
        <begin position="649"/>
        <end position="660"/>
    </location>
</feature>
<dbReference type="Proteomes" id="UP001153712">
    <property type="component" value="Chromosome 11"/>
</dbReference>
<dbReference type="OrthoDB" id="6512771at2759"/>
<feature type="compositionally biased region" description="Basic and acidic residues" evidence="1">
    <location>
        <begin position="1159"/>
        <end position="1175"/>
    </location>
</feature>
<proteinExistence type="predicted"/>
<feature type="region of interest" description="Disordered" evidence="1">
    <location>
        <begin position="647"/>
        <end position="671"/>
    </location>
</feature>
<feature type="compositionally biased region" description="Polar residues" evidence="1">
    <location>
        <begin position="517"/>
        <end position="531"/>
    </location>
</feature>
<accession>A0A9N9TCR9</accession>
<feature type="region of interest" description="Disordered" evidence="1">
    <location>
        <begin position="683"/>
        <end position="1217"/>
    </location>
</feature>
<organism evidence="2 3">
    <name type="scientific">Phyllotreta striolata</name>
    <name type="common">Striped flea beetle</name>
    <name type="synonym">Crioceris striolata</name>
    <dbReference type="NCBI Taxonomy" id="444603"/>
    <lineage>
        <taxon>Eukaryota</taxon>
        <taxon>Metazoa</taxon>
        <taxon>Ecdysozoa</taxon>
        <taxon>Arthropoda</taxon>
        <taxon>Hexapoda</taxon>
        <taxon>Insecta</taxon>
        <taxon>Pterygota</taxon>
        <taxon>Neoptera</taxon>
        <taxon>Endopterygota</taxon>
        <taxon>Coleoptera</taxon>
        <taxon>Polyphaga</taxon>
        <taxon>Cucujiformia</taxon>
        <taxon>Chrysomeloidea</taxon>
        <taxon>Chrysomelidae</taxon>
        <taxon>Galerucinae</taxon>
        <taxon>Alticini</taxon>
        <taxon>Phyllotreta</taxon>
    </lineage>
</organism>
<evidence type="ECO:0000313" key="2">
    <source>
        <dbReference type="EMBL" id="CAG9855838.1"/>
    </source>
</evidence>
<protein>
    <submittedName>
        <fullName evidence="2">Uncharacterized protein</fullName>
    </submittedName>
</protein>
<keyword evidence="3" id="KW-1185">Reference proteome</keyword>
<feature type="compositionally biased region" description="Basic and acidic residues" evidence="1">
    <location>
        <begin position="1132"/>
        <end position="1145"/>
    </location>
</feature>
<dbReference type="AlphaFoldDB" id="A0A9N9TCR9"/>
<feature type="compositionally biased region" description="Low complexity" evidence="1">
    <location>
        <begin position="998"/>
        <end position="1010"/>
    </location>
</feature>
<dbReference type="EMBL" id="OU900104">
    <property type="protein sequence ID" value="CAG9855838.1"/>
    <property type="molecule type" value="Genomic_DNA"/>
</dbReference>
<feature type="compositionally biased region" description="Basic and acidic residues" evidence="1">
    <location>
        <begin position="930"/>
        <end position="943"/>
    </location>
</feature>
<gene>
    <name evidence="2" type="ORF">PHYEVI_LOCUS2275</name>
</gene>
<feature type="compositionally biased region" description="Basic and acidic residues" evidence="1">
    <location>
        <begin position="533"/>
        <end position="549"/>
    </location>
</feature>
<feature type="compositionally biased region" description="Basic and acidic residues" evidence="1">
    <location>
        <begin position="1091"/>
        <end position="1107"/>
    </location>
</feature>
<feature type="region of interest" description="Disordered" evidence="1">
    <location>
        <begin position="498"/>
        <end position="569"/>
    </location>
</feature>
<evidence type="ECO:0000256" key="1">
    <source>
        <dbReference type="SAM" id="MobiDB-lite"/>
    </source>
</evidence>
<feature type="compositionally biased region" description="Basic and acidic residues" evidence="1">
    <location>
        <begin position="1188"/>
        <end position="1199"/>
    </location>
</feature>
<feature type="region of interest" description="Disordered" evidence="1">
    <location>
        <begin position="295"/>
        <end position="324"/>
    </location>
</feature>
<sequence length="1217" mass="138935">MPDVSRSDSQRSNTSQKPRVSFNRDVHVKRIVPRENSPVGAVSGDGVRTPLVASPVRKERLKKSKKELSEEAKRVLHQVDRVGCVTSGDGVSTDRFYTLPHRRRKTDTVTASLERRGKRRNSADGSPPKKPPRTFASPEKPSIFDVFKKGKGLRRSASDASSERSDVADENFRRRAGSEGEDFVRGNRSEKKQLSPIIEVTPREDYFSDAVQNKENIEPTSFVRKKQKDSVTAQLKRFIDEVDEELYKETGIRPDAPAEAPQPIIIDVEKAEQINKKKKKFRNSLLGKKLKFAIRKKKKHANESNEAKRNNKPQDLTPDHQKDPALGHQVQETIDTLLHPKDSPKMIHSSQMPPEKLPLTKGRMVNNLVKRLSYESSSPPPLTSNVMITPHGSVQHNNNQPFSYTRGLNETSPTPGSPIIYAQVVCGGANKQTIHTAYNGKKHSQSDSDEGLGGEEHSVFKSITHIDEVDKFEEETPITPRIRNPGYNSYERKVRYVDSSARGRGDGMDSKRRESFTENNNFASNSYTGRQDLSARRDQLESRINRRVNDNSLRTSPEYLKNPDTTSKYFYKGRSSSPVGYKYVTKYAEYETRMKSFTPSPETPDYIPKRESFHKSTPDIYCRSRQDSLQRASSNCRSDYLHADSGIENDFRRDSGDNSRSRSKHKSDFCAESEDEGFASSLLIASERQHTENGVNRRRNGDRDSERAASREDDRYRREHERRVSGDYAPRERSIDDGSHYDPRIDKDVEVFTLRRSEKKPPKPEKKSSLEKVKSLFTRDSKKKKEKNLANHGMVREESLRARYVEYKGREPVEHKYKNGDIDKQPNFDYSNRRRLPTPSPSPTRDHPRRVKSESTHGSWFKSLDRLSRKKSKKGEKEDFTTVTDEEPATKPTKNLRFFGDTDQESNDSLRRKSASKTRPGTPSKPKSQSTKELRRLPDDYKSKSYYKSLTNVSEHHDKENKSSRFISKPPASPNRRTPSRETNRHDKERTRRRKNEVSSVESSTEGDSSQQSQRSIVYLHAATVGDIPGPGYLKSGRRAASREELASNGGARVQNVKTLSRSFSVLAPWRPRHSREALDIDYAPPPSRNGKFEQKGGRSSTGRKESSSTLKKKAQESKRNQNGSTLLKLSKSRESLGRSRDELSKGSNSTLYKKKERLPKENSRYNRDRDEKKLASKSLSTESLGGQERRYRDVREISRSVSMPRNPDKSAGWYKK</sequence>
<evidence type="ECO:0000313" key="3">
    <source>
        <dbReference type="Proteomes" id="UP001153712"/>
    </source>
</evidence>
<feature type="compositionally biased region" description="Basic and acidic residues" evidence="1">
    <location>
        <begin position="979"/>
        <end position="990"/>
    </location>
</feature>
<reference evidence="2" key="1">
    <citation type="submission" date="2022-01" db="EMBL/GenBank/DDBJ databases">
        <authorList>
            <person name="King R."/>
        </authorList>
    </citation>
    <scope>NUCLEOTIDE SEQUENCE</scope>
</reference>
<feature type="region of interest" description="Disordered" evidence="1">
    <location>
        <begin position="85"/>
        <end position="191"/>
    </location>
</feature>